<name>A0A418Q1M1_9SPHN</name>
<proteinExistence type="predicted"/>
<dbReference type="RefSeq" id="WP_119531229.1">
    <property type="nucleotide sequence ID" value="NZ_QXTF01000001.1"/>
</dbReference>
<protein>
    <submittedName>
        <fullName evidence="1">Uncharacterized protein</fullName>
    </submittedName>
</protein>
<reference evidence="1 2" key="1">
    <citation type="submission" date="2018-09" db="EMBL/GenBank/DDBJ databases">
        <title>Sphingomonas sp. DAC4.</title>
        <authorList>
            <person name="Seo T."/>
        </authorList>
    </citation>
    <scope>NUCLEOTIDE SEQUENCE [LARGE SCALE GENOMIC DNA]</scope>
    <source>
        <strain evidence="1 2">DAC4</strain>
    </source>
</reference>
<dbReference type="AlphaFoldDB" id="A0A418Q1M1"/>
<dbReference type="OrthoDB" id="6835247at2"/>
<organism evidence="1 2">
    <name type="scientific">Sphingomonas edaphi</name>
    <dbReference type="NCBI Taxonomy" id="2315689"/>
    <lineage>
        <taxon>Bacteria</taxon>
        <taxon>Pseudomonadati</taxon>
        <taxon>Pseudomonadota</taxon>
        <taxon>Alphaproteobacteria</taxon>
        <taxon>Sphingomonadales</taxon>
        <taxon>Sphingomonadaceae</taxon>
        <taxon>Sphingomonas</taxon>
    </lineage>
</organism>
<evidence type="ECO:0000313" key="1">
    <source>
        <dbReference type="EMBL" id="RIX31858.1"/>
    </source>
</evidence>
<comment type="caution">
    <text evidence="1">The sequence shown here is derived from an EMBL/GenBank/DDBJ whole genome shotgun (WGS) entry which is preliminary data.</text>
</comment>
<dbReference type="EMBL" id="QXTF01000001">
    <property type="protein sequence ID" value="RIX31858.1"/>
    <property type="molecule type" value="Genomic_DNA"/>
</dbReference>
<evidence type="ECO:0000313" key="2">
    <source>
        <dbReference type="Proteomes" id="UP000285023"/>
    </source>
</evidence>
<dbReference type="InterPro" id="IPR011990">
    <property type="entry name" value="TPR-like_helical_dom_sf"/>
</dbReference>
<dbReference type="SUPFAM" id="SSF52540">
    <property type="entry name" value="P-loop containing nucleoside triphosphate hydrolases"/>
    <property type="match status" value="1"/>
</dbReference>
<gene>
    <name evidence="1" type="ORF">D3M59_02345</name>
</gene>
<dbReference type="InterPro" id="IPR027417">
    <property type="entry name" value="P-loop_NTPase"/>
</dbReference>
<dbReference type="Gene3D" id="3.40.50.300">
    <property type="entry name" value="P-loop containing nucleotide triphosphate hydrolases"/>
    <property type="match status" value="1"/>
</dbReference>
<accession>A0A418Q1M1</accession>
<sequence>MKIQTQRQMIDRLIPTFPAIASDFEEFGGKLLDHLLQTPLEHSGVNYLGLPVSSVLDSTSDDGAVVAQYSSERGYFAAGMDKAYTDIDKALSRRPNARRILLIAAERKRPIAADDFKKKVLAEPRMNGRSIGILGAQTIAGLIVRKLLFNDAAIEELSQYLPVLAELRDEAARDRLFPTLQSQHSPRPFINAEISQRLASSPCLILTGIGGSGKSAAATAFGVESVQNYHLRIWLEPEEYRGATALQGMPLVRGGAKRNIANLLKRQRCLLVIDDPSHDIEQAQLATLCGPGSHVLVTARASLAGEYRMPELTPEEGQAVLNGYLEEPCPPEIFAKVWATVGGHPLSLALMNAAIRNGATWEDLALDCREVGQLADPQQRLADRLLDRYRSVLRDELSFFRWAGRPESDYRFAREAILPAGIRKLNDRALTSSDRPTAVRLHDVVFASLSSLDWWRADEDSRWNNMLECYLAKTCDLNDLSFRTAALSLRDRLFALVNSGDRRPAYVLALLEVTSPESSEEIAVENPVNRAKVVSAAGRSVHPLLIREIIETFEWQYLRAKHDGSDQASAYVKEGLGLFTDLLSLPGLTSRQRSEVRHHFGKALAWADRHEDAWREFEAVLASDAPLDASRLQLMRGYKREGENEKAIALGEEVISAAEAQPNKISPSLLLAVLQAIPWREKAARELILRPRQDFIVRTIIENAKAGLEQAYGTLAAVARYWSQESPAVLEDVLQAVPRPDIARFESDDARAEFGDVMFEYGRSLGSDGGAALQVALDLFESSAGLSPFHEQRKAELLIELGRAGEAEPILRARGDLETNCWIQRLIALALARQGRPVEALHWIDLALDNQACCSRFHEFWEHRFEIRAALGEGDAMDDLRTAGALAPLGPIKDRLLARAAISSK</sequence>
<dbReference type="Proteomes" id="UP000285023">
    <property type="component" value="Unassembled WGS sequence"/>
</dbReference>
<keyword evidence="2" id="KW-1185">Reference proteome</keyword>
<dbReference type="Gene3D" id="1.25.40.10">
    <property type="entry name" value="Tetratricopeptide repeat domain"/>
    <property type="match status" value="1"/>
</dbReference>